<evidence type="ECO:0000256" key="7">
    <source>
        <dbReference type="RuleBase" id="RU003631"/>
    </source>
</evidence>
<keyword evidence="3 6" id="KW-0963">Cytoplasm</keyword>
<comment type="subunit">
    <text evidence="6">Component of the small ribosomal subunit. Mature ribosomes consist of a small (40S) and a large (60S) subunit. The 40S subunit contains about 33 different proteins and 1 molecule of RNA (18S). The 60S subunit contains about 49 different proteins and 3 molecules of RNA (28S, 5.8S and 5S). Interacts with ribosomal protein S21.</text>
</comment>
<evidence type="ECO:0000313" key="9">
    <source>
        <dbReference type="EnsemblMetazoa" id="XP_022660380"/>
    </source>
</evidence>
<dbReference type="FunFam" id="3.40.50.10490:FF:000012">
    <property type="entry name" value="40S ribosomal protein SA"/>
    <property type="match status" value="1"/>
</dbReference>
<dbReference type="HAMAP" id="MF_03015">
    <property type="entry name" value="Ribosomal_S2_euk"/>
    <property type="match status" value="1"/>
</dbReference>
<evidence type="ECO:0000256" key="3">
    <source>
        <dbReference type="ARBA" id="ARBA00022490"/>
    </source>
</evidence>
<dbReference type="OMA" id="VKNFFEP"/>
<sequence length="298" mass="32691">MSEGNKVLQLRQEDVKNFLAAHTHIGATNVNYQMEQYVFKRRSDGVHLIDLSKTWEKILLAARAIVAVENTSEVCAIACSSSSGESKPLGQRAVLKFAKYTGATPIAGRYTPGTFTNQIQQAFKEPRLLVVCDPGADHQPIEEASYSNIPVIAFCNTDSNLRYVDIAIPCNNKAKDSIGLMWWLLTREVMRMRGTVPREVPWDIKVDMFIYRDPDEVKKEEQAALEAAAPSGITQAPTEDFTTDFQTDVSSLAANDEWATPAGSTSVVATAPAIAPAPAVTGATEDWPNTKKVINWAD</sequence>
<dbReference type="AlphaFoldDB" id="A0A7M7KAM8"/>
<dbReference type="InterPro" id="IPR032281">
    <property type="entry name" value="Ribosomal_uS2_C"/>
</dbReference>
<dbReference type="InterPro" id="IPR027498">
    <property type="entry name" value="Ribosomal_uS2_euk"/>
</dbReference>
<dbReference type="InterPro" id="IPR005707">
    <property type="entry name" value="Ribosomal_uS2_euk/arc"/>
</dbReference>
<dbReference type="InterPro" id="IPR001865">
    <property type="entry name" value="Ribosomal_uS2"/>
</dbReference>
<evidence type="ECO:0000256" key="4">
    <source>
        <dbReference type="ARBA" id="ARBA00022980"/>
    </source>
</evidence>
<dbReference type="InterPro" id="IPR018130">
    <property type="entry name" value="Ribosomal_uS2_CS"/>
</dbReference>
<dbReference type="PRINTS" id="PR00395">
    <property type="entry name" value="RIBOSOMALS2"/>
</dbReference>
<keyword evidence="10" id="KW-1185">Reference proteome</keyword>
<evidence type="ECO:0000313" key="10">
    <source>
        <dbReference type="Proteomes" id="UP000594260"/>
    </source>
</evidence>
<name>A0A7M7KAM8_VARDE</name>
<dbReference type="Pfam" id="PF16122">
    <property type="entry name" value="40S_SA_C"/>
    <property type="match status" value="1"/>
</dbReference>
<protein>
    <recommendedName>
        <fullName evidence="6">Small ribosomal subunit protein uS2</fullName>
    </recommendedName>
</protein>
<dbReference type="NCBIfam" id="TIGR01012">
    <property type="entry name" value="uS2_euk_arch"/>
    <property type="match status" value="1"/>
</dbReference>
<dbReference type="Pfam" id="PF00318">
    <property type="entry name" value="Ribosomal_S2"/>
    <property type="match status" value="1"/>
</dbReference>
<dbReference type="SUPFAM" id="SSF52313">
    <property type="entry name" value="Ribosomal protein S2"/>
    <property type="match status" value="1"/>
</dbReference>
<dbReference type="PROSITE" id="PS00963">
    <property type="entry name" value="RIBOSOMAL_S2_2"/>
    <property type="match status" value="1"/>
</dbReference>
<dbReference type="CDD" id="cd01425">
    <property type="entry name" value="RPS2"/>
    <property type="match status" value="1"/>
</dbReference>
<organism evidence="9 10">
    <name type="scientific">Varroa destructor</name>
    <name type="common">Honeybee mite</name>
    <dbReference type="NCBI Taxonomy" id="109461"/>
    <lineage>
        <taxon>Eukaryota</taxon>
        <taxon>Metazoa</taxon>
        <taxon>Ecdysozoa</taxon>
        <taxon>Arthropoda</taxon>
        <taxon>Chelicerata</taxon>
        <taxon>Arachnida</taxon>
        <taxon>Acari</taxon>
        <taxon>Parasitiformes</taxon>
        <taxon>Mesostigmata</taxon>
        <taxon>Gamasina</taxon>
        <taxon>Dermanyssoidea</taxon>
        <taxon>Varroidae</taxon>
        <taxon>Varroa</taxon>
    </lineage>
</organism>
<comment type="function">
    <text evidence="6">Required for the assembly and/or stability of the 40S ribosomal subunit. Required for the processing of the 20S rRNA-precursor to mature 18S rRNA in a late step of the maturation of 40S ribosomal subunits.</text>
</comment>
<dbReference type="RefSeq" id="XP_022660380.1">
    <property type="nucleotide sequence ID" value="XM_022804645.1"/>
</dbReference>
<comment type="similarity">
    <text evidence="2 6 7">Belongs to the universal ribosomal protein uS2 family.</text>
</comment>
<evidence type="ECO:0000259" key="8">
    <source>
        <dbReference type="Pfam" id="PF16122"/>
    </source>
</evidence>
<dbReference type="GO" id="GO:0003735">
    <property type="term" value="F:structural constituent of ribosome"/>
    <property type="evidence" value="ECO:0007669"/>
    <property type="project" value="UniProtKB-UniRule"/>
</dbReference>
<evidence type="ECO:0000256" key="2">
    <source>
        <dbReference type="ARBA" id="ARBA00006242"/>
    </source>
</evidence>
<dbReference type="GO" id="GO:0006412">
    <property type="term" value="P:translation"/>
    <property type="evidence" value="ECO:0007669"/>
    <property type="project" value="UniProtKB-UniRule"/>
</dbReference>
<accession>A0A7M7KAM8</accession>
<dbReference type="GeneID" id="111250041"/>
<dbReference type="GO" id="GO:0000028">
    <property type="term" value="P:ribosomal small subunit assembly"/>
    <property type="evidence" value="ECO:0007669"/>
    <property type="project" value="UniProtKB-UniRule"/>
</dbReference>
<reference evidence="9" key="1">
    <citation type="submission" date="2021-01" db="UniProtKB">
        <authorList>
            <consortium name="EnsemblMetazoa"/>
        </authorList>
    </citation>
    <scope>IDENTIFICATION</scope>
</reference>
<evidence type="ECO:0000256" key="1">
    <source>
        <dbReference type="ARBA" id="ARBA00004496"/>
    </source>
</evidence>
<dbReference type="GO" id="GO:0022627">
    <property type="term" value="C:cytosolic small ribosomal subunit"/>
    <property type="evidence" value="ECO:0007669"/>
    <property type="project" value="UniProtKB-UniRule"/>
</dbReference>
<dbReference type="Proteomes" id="UP000594260">
    <property type="component" value="Unplaced"/>
</dbReference>
<dbReference type="InterPro" id="IPR023591">
    <property type="entry name" value="Ribosomal_uS2_flav_dom_sf"/>
</dbReference>
<evidence type="ECO:0000256" key="6">
    <source>
        <dbReference type="HAMAP-Rule" id="MF_03015"/>
    </source>
</evidence>
<dbReference type="EnsemblMetazoa" id="XM_022804645">
    <property type="protein sequence ID" value="XP_022660380"/>
    <property type="gene ID" value="LOC111250041"/>
</dbReference>
<evidence type="ECO:0000256" key="5">
    <source>
        <dbReference type="ARBA" id="ARBA00023274"/>
    </source>
</evidence>
<dbReference type="CTD" id="104044"/>
<keyword evidence="5 6" id="KW-0687">Ribonucleoprotein</keyword>
<dbReference type="Gene3D" id="3.40.50.10490">
    <property type="entry name" value="Glucose-6-phosphate isomerase like protein, domain 1"/>
    <property type="match status" value="1"/>
</dbReference>
<keyword evidence="4 6" id="KW-0689">Ribosomal protein</keyword>
<feature type="domain" description="Small ribosomal subunit protein uS2 C-terminal" evidence="8">
    <location>
        <begin position="209"/>
        <end position="291"/>
    </location>
</feature>
<dbReference type="PANTHER" id="PTHR11489">
    <property type="entry name" value="40S RIBOSOMAL PROTEIN SA"/>
    <property type="match status" value="1"/>
</dbReference>
<comment type="subcellular location">
    <subcellularLocation>
        <location evidence="1 6">Cytoplasm</location>
    </subcellularLocation>
</comment>
<proteinExistence type="inferred from homology"/>